<dbReference type="EMBL" id="JABZSJ010000015">
    <property type="protein sequence ID" value="MBF1384058.1"/>
    <property type="molecule type" value="Genomic_DNA"/>
</dbReference>
<dbReference type="Pfam" id="PF18291">
    <property type="entry name" value="HU-HIG"/>
    <property type="match status" value="1"/>
</dbReference>
<name>A0A930HLV2_9BACT</name>
<dbReference type="AlphaFoldDB" id="A0A930HLV2"/>
<gene>
    <name evidence="2" type="ORF">HXN26_04265</name>
</gene>
<feature type="domain" description="HU" evidence="1">
    <location>
        <begin position="12"/>
        <end position="126"/>
    </location>
</feature>
<dbReference type="Proteomes" id="UP000771736">
    <property type="component" value="Unassembled WGS sequence"/>
</dbReference>
<accession>A0A930HLV2</accession>
<sequence>MVRQKKSPLHVTIYPSNFNGKNGNRMLYVSSNTHDEITIDELDALCHEYESLPKGYVSRCFDALIHIIPQLIGEHKRVHTPLGSFYIKPQLARTMTDDEKVISSDISLSGIDFRPTKAFREAVESQFQSIEIDRRKHAMSVEYYSQRNESLENCLSADKGGNRFVTIEEYRRETGLSYKTSKKCLDMMTEGDNPILRKTRIGHTNVYTEV</sequence>
<reference evidence="2" key="1">
    <citation type="submission" date="2020-04" db="EMBL/GenBank/DDBJ databases">
        <title>Deep metagenomics examines the oral microbiome during advanced dental caries in children, revealing novel taxa and co-occurrences with host molecules.</title>
        <authorList>
            <person name="Baker J.L."/>
            <person name="Morton J.T."/>
            <person name="Dinis M."/>
            <person name="Alvarez R."/>
            <person name="Tran N.C."/>
            <person name="Knight R."/>
            <person name="Edlund A."/>
        </authorList>
    </citation>
    <scope>NUCLEOTIDE SEQUENCE</scope>
    <source>
        <strain evidence="2">JCVI_44_bin.5</strain>
    </source>
</reference>
<protein>
    <recommendedName>
        <fullName evidence="1">HU domain-containing protein</fullName>
    </recommendedName>
</protein>
<organism evidence="2 3">
    <name type="scientific">Prevotella aurantiaca</name>
    <dbReference type="NCBI Taxonomy" id="596085"/>
    <lineage>
        <taxon>Bacteria</taxon>
        <taxon>Pseudomonadati</taxon>
        <taxon>Bacteroidota</taxon>
        <taxon>Bacteroidia</taxon>
        <taxon>Bacteroidales</taxon>
        <taxon>Prevotellaceae</taxon>
        <taxon>Prevotella</taxon>
    </lineage>
</organism>
<comment type="caution">
    <text evidence="2">The sequence shown here is derived from an EMBL/GenBank/DDBJ whole genome shotgun (WGS) entry which is preliminary data.</text>
</comment>
<dbReference type="InterPro" id="IPR041607">
    <property type="entry name" value="HU-HIG"/>
</dbReference>
<evidence type="ECO:0000313" key="3">
    <source>
        <dbReference type="Proteomes" id="UP000771736"/>
    </source>
</evidence>
<dbReference type="RefSeq" id="WP_273158981.1">
    <property type="nucleotide sequence ID" value="NZ_CALCFI010000145.1"/>
</dbReference>
<evidence type="ECO:0000259" key="1">
    <source>
        <dbReference type="Pfam" id="PF18291"/>
    </source>
</evidence>
<proteinExistence type="predicted"/>
<evidence type="ECO:0000313" key="2">
    <source>
        <dbReference type="EMBL" id="MBF1384058.1"/>
    </source>
</evidence>